<evidence type="ECO:0000313" key="3">
    <source>
        <dbReference type="Proteomes" id="UP001602245"/>
    </source>
</evidence>
<dbReference type="InterPro" id="IPR011009">
    <property type="entry name" value="Kinase-like_dom_sf"/>
</dbReference>
<name>A0ABW6WWX1_9ACTN</name>
<evidence type="ECO:0000259" key="1">
    <source>
        <dbReference type="Pfam" id="PF01636"/>
    </source>
</evidence>
<dbReference type="EMBL" id="JBIAZU010000012">
    <property type="protein sequence ID" value="MFF5297513.1"/>
    <property type="molecule type" value="Genomic_DNA"/>
</dbReference>
<dbReference type="RefSeq" id="WP_387698547.1">
    <property type="nucleotide sequence ID" value="NZ_JBIAZU010000012.1"/>
</dbReference>
<protein>
    <submittedName>
        <fullName evidence="2">Phosphotransferase</fullName>
    </submittedName>
</protein>
<gene>
    <name evidence="2" type="ORF">ACFY35_49470</name>
</gene>
<dbReference type="Gene3D" id="3.90.1200.10">
    <property type="match status" value="1"/>
</dbReference>
<feature type="domain" description="Aminoglycoside phosphotransferase" evidence="1">
    <location>
        <begin position="79"/>
        <end position="131"/>
    </location>
</feature>
<dbReference type="InterPro" id="IPR002575">
    <property type="entry name" value="Aminoglycoside_PTrfase"/>
</dbReference>
<dbReference type="Proteomes" id="UP001602245">
    <property type="component" value="Unassembled WGS sequence"/>
</dbReference>
<dbReference type="SUPFAM" id="SSF56112">
    <property type="entry name" value="Protein kinase-like (PK-like)"/>
    <property type="match status" value="1"/>
</dbReference>
<evidence type="ECO:0000313" key="2">
    <source>
        <dbReference type="EMBL" id="MFF5297513.1"/>
    </source>
</evidence>
<proteinExistence type="predicted"/>
<comment type="caution">
    <text evidence="2">The sequence shown here is derived from an EMBL/GenBank/DDBJ whole genome shotgun (WGS) entry which is preliminary data.</text>
</comment>
<accession>A0ABW6WWX1</accession>
<sequence length="206" mass="22672">MRRPRHERSAYVDGLLRHLAEVGFGGVPRPLGYDERGRQILSYIEGDVPRDEGPFLVSDERIRSAAALMRAYHDATAGWAAPEGHEVVCHGDLGPHNTVFRGETAVAIIDFEDDVRPGRRVDDFAQAVWGFADLTDAGVPMSEQVRKTRLICAAYGDVTPADVVESLTARFARARDQNHADGLPGAVRVFEDLLSWMSRHGPEIAA</sequence>
<keyword evidence="3" id="KW-1185">Reference proteome</keyword>
<organism evidence="2 3">
    <name type="scientific">Paractinoplanes globisporus</name>
    <dbReference type="NCBI Taxonomy" id="113565"/>
    <lineage>
        <taxon>Bacteria</taxon>
        <taxon>Bacillati</taxon>
        <taxon>Actinomycetota</taxon>
        <taxon>Actinomycetes</taxon>
        <taxon>Micromonosporales</taxon>
        <taxon>Micromonosporaceae</taxon>
        <taxon>Paractinoplanes</taxon>
    </lineage>
</organism>
<dbReference type="Pfam" id="PF01636">
    <property type="entry name" value="APH"/>
    <property type="match status" value="1"/>
</dbReference>
<reference evidence="2 3" key="1">
    <citation type="submission" date="2024-10" db="EMBL/GenBank/DDBJ databases">
        <title>The Natural Products Discovery Center: Release of the First 8490 Sequenced Strains for Exploring Actinobacteria Biosynthetic Diversity.</title>
        <authorList>
            <person name="Kalkreuter E."/>
            <person name="Kautsar S.A."/>
            <person name="Yang D."/>
            <person name="Bader C.D."/>
            <person name="Teijaro C.N."/>
            <person name="Fluegel L."/>
            <person name="Davis C.M."/>
            <person name="Simpson J.R."/>
            <person name="Lauterbach L."/>
            <person name="Steele A.D."/>
            <person name="Gui C."/>
            <person name="Meng S."/>
            <person name="Li G."/>
            <person name="Viehrig K."/>
            <person name="Ye F."/>
            <person name="Su P."/>
            <person name="Kiefer A.F."/>
            <person name="Nichols A."/>
            <person name="Cepeda A.J."/>
            <person name="Yan W."/>
            <person name="Fan B."/>
            <person name="Jiang Y."/>
            <person name="Adhikari A."/>
            <person name="Zheng C.-J."/>
            <person name="Schuster L."/>
            <person name="Cowan T.M."/>
            <person name="Smanski M.J."/>
            <person name="Chevrette M.G."/>
            <person name="De Carvalho L.P.S."/>
            <person name="Shen B."/>
        </authorList>
    </citation>
    <scope>NUCLEOTIDE SEQUENCE [LARGE SCALE GENOMIC DNA]</scope>
    <source>
        <strain evidence="2 3">NPDC000087</strain>
    </source>
</reference>